<dbReference type="Proteomes" id="UP000325313">
    <property type="component" value="Unassembled WGS sequence"/>
</dbReference>
<evidence type="ECO:0000313" key="3">
    <source>
        <dbReference type="Proteomes" id="UP000325313"/>
    </source>
</evidence>
<feature type="region of interest" description="Disordered" evidence="1">
    <location>
        <begin position="234"/>
        <end position="260"/>
    </location>
</feature>
<comment type="caution">
    <text evidence="2">The sequence shown here is derived from an EMBL/GenBank/DDBJ whole genome shotgun (WGS) entry which is preliminary data.</text>
</comment>
<dbReference type="EMBL" id="VDEP01000414">
    <property type="protein sequence ID" value="KAA1086064.1"/>
    <property type="molecule type" value="Genomic_DNA"/>
</dbReference>
<protein>
    <submittedName>
        <fullName evidence="2">Uncharacterized protein</fullName>
    </submittedName>
</protein>
<name>A0A5B0NC28_PUCGR</name>
<dbReference type="AlphaFoldDB" id="A0A5B0NC28"/>
<proteinExistence type="predicted"/>
<gene>
    <name evidence="2" type="ORF">PGTUg99_012824</name>
</gene>
<feature type="region of interest" description="Disordered" evidence="1">
    <location>
        <begin position="1"/>
        <end position="32"/>
    </location>
</feature>
<evidence type="ECO:0000256" key="1">
    <source>
        <dbReference type="SAM" id="MobiDB-lite"/>
    </source>
</evidence>
<accession>A0A5B0NC28</accession>
<sequence>MPAWEVAPTAAADTSRKEAHQNSWAGAGRLAPHKIPRCPAVGQSSWCMNRVLVKRLPEIGVPTPKFLGRREDRLPTVLRTSNPEIGSRNSKTFKRFGSRSPNKKIIKAYTLSSREESLSASESVQLSPAESVQLSPAERDLSAAESVHSLRPRGIPLGLRESYTLSSREGFLSVAESCTLSAAERDSSRLQRAVHSQQPRNPSRLLRVNALNGREGSLSAAESVRLLAAESVRLSEAERNPSRRPRVVQSQQPRGIPLGR</sequence>
<evidence type="ECO:0000313" key="2">
    <source>
        <dbReference type="EMBL" id="KAA1086064.1"/>
    </source>
</evidence>
<organism evidence="2 3">
    <name type="scientific">Puccinia graminis f. sp. tritici</name>
    <dbReference type="NCBI Taxonomy" id="56615"/>
    <lineage>
        <taxon>Eukaryota</taxon>
        <taxon>Fungi</taxon>
        <taxon>Dikarya</taxon>
        <taxon>Basidiomycota</taxon>
        <taxon>Pucciniomycotina</taxon>
        <taxon>Pucciniomycetes</taxon>
        <taxon>Pucciniales</taxon>
        <taxon>Pucciniaceae</taxon>
        <taxon>Puccinia</taxon>
    </lineage>
</organism>
<reference evidence="2 3" key="1">
    <citation type="submission" date="2019-05" db="EMBL/GenBank/DDBJ databases">
        <title>Emergence of the Ug99 lineage of the wheat stem rust pathogen through somatic hybridization.</title>
        <authorList>
            <person name="Li F."/>
            <person name="Upadhyaya N.M."/>
            <person name="Sperschneider J."/>
            <person name="Matny O."/>
            <person name="Nguyen-Phuc H."/>
            <person name="Mago R."/>
            <person name="Raley C."/>
            <person name="Miller M.E."/>
            <person name="Silverstein K.A.T."/>
            <person name="Henningsen E."/>
            <person name="Hirsch C.D."/>
            <person name="Visser B."/>
            <person name="Pretorius Z.A."/>
            <person name="Steffenson B.J."/>
            <person name="Schwessinger B."/>
            <person name="Dodds P.N."/>
            <person name="Figueroa M."/>
        </authorList>
    </citation>
    <scope>NUCLEOTIDE SEQUENCE [LARGE SCALE GENOMIC DNA]</scope>
    <source>
        <strain evidence="2 3">Ug99</strain>
    </source>
</reference>